<accession>A0A5C0SBY1</accession>
<keyword evidence="1" id="KW-0175">Coiled coil</keyword>
<dbReference type="EMBL" id="CP042243">
    <property type="protein sequence ID" value="QEK11437.1"/>
    <property type="molecule type" value="Genomic_DNA"/>
</dbReference>
<evidence type="ECO:0000313" key="3">
    <source>
        <dbReference type="Proteomes" id="UP000324646"/>
    </source>
</evidence>
<reference evidence="2 3" key="1">
    <citation type="submission" date="2019-07" db="EMBL/GenBank/DDBJ databases">
        <title>Complete genome of Crassaminicella thermophila SY095.</title>
        <authorList>
            <person name="Li X."/>
        </authorList>
    </citation>
    <scope>NUCLEOTIDE SEQUENCE [LARGE SCALE GENOMIC DNA]</scope>
    <source>
        <strain evidence="2 3">SY095</strain>
    </source>
</reference>
<proteinExistence type="predicted"/>
<feature type="coiled-coil region" evidence="1">
    <location>
        <begin position="53"/>
        <end position="170"/>
    </location>
</feature>
<dbReference type="AlphaFoldDB" id="A0A5C0SBY1"/>
<keyword evidence="3" id="KW-1185">Reference proteome</keyword>
<name>A0A5C0SBY1_CRATE</name>
<dbReference type="Proteomes" id="UP000324646">
    <property type="component" value="Chromosome"/>
</dbReference>
<organism evidence="2 3">
    <name type="scientific">Crassaminicella thermophila</name>
    <dbReference type="NCBI Taxonomy" id="2599308"/>
    <lineage>
        <taxon>Bacteria</taxon>
        <taxon>Bacillati</taxon>
        <taxon>Bacillota</taxon>
        <taxon>Clostridia</taxon>
        <taxon>Eubacteriales</taxon>
        <taxon>Clostridiaceae</taxon>
        <taxon>Crassaminicella</taxon>
    </lineage>
</organism>
<sequence length="209" mass="25075">MCIVADGGIWVMAKDIVLDEYIIKKNKIPILIKDKNWKALFEEHLTRAMKKIVKDLELKLAEEKEAMRQMKVYKKLKKNLMEKILYLSDEVNNNQKKEALNKLEETKEKLLEVNDKIDEFLFQIEILPKEIERLNLELLTETVKIAYKDIEEGNEKIDELTEEILKLRQQLKNDWDEKINLEKRVEDLYSYLHNTLGYEQTNKFDRKFL</sequence>
<dbReference type="OrthoDB" id="1707350at2"/>
<evidence type="ECO:0000313" key="2">
    <source>
        <dbReference type="EMBL" id="QEK11437.1"/>
    </source>
</evidence>
<dbReference type="KEGG" id="crs:FQB35_03090"/>
<protein>
    <submittedName>
        <fullName evidence="2">Uncharacterized protein</fullName>
    </submittedName>
</protein>
<evidence type="ECO:0000256" key="1">
    <source>
        <dbReference type="SAM" id="Coils"/>
    </source>
</evidence>
<gene>
    <name evidence="2" type="ORF">FQB35_03090</name>
</gene>